<dbReference type="InterPro" id="IPR011051">
    <property type="entry name" value="RmlC_Cupin_sf"/>
</dbReference>
<dbReference type="SUPFAM" id="SSF51182">
    <property type="entry name" value="RmlC-like cupins"/>
    <property type="match status" value="1"/>
</dbReference>
<proteinExistence type="predicted"/>
<evidence type="ECO:0000313" key="3">
    <source>
        <dbReference type="Proteomes" id="UP000318741"/>
    </source>
</evidence>
<dbReference type="Proteomes" id="UP000318741">
    <property type="component" value="Chromosome"/>
</dbReference>
<keyword evidence="3" id="KW-1185">Reference proteome</keyword>
<evidence type="ECO:0000313" key="2">
    <source>
        <dbReference type="EMBL" id="QDT17118.1"/>
    </source>
</evidence>
<feature type="domain" description="Cupin type-2" evidence="1">
    <location>
        <begin position="40"/>
        <end position="90"/>
    </location>
</feature>
<protein>
    <submittedName>
        <fullName evidence="2">Cupin domain protein</fullName>
    </submittedName>
</protein>
<dbReference type="Pfam" id="PF07883">
    <property type="entry name" value="Cupin_2"/>
    <property type="match status" value="1"/>
</dbReference>
<reference evidence="2 3" key="1">
    <citation type="submission" date="2019-02" db="EMBL/GenBank/DDBJ databases">
        <title>Deep-cultivation of Planctomycetes and their phenomic and genomic characterization uncovers novel biology.</title>
        <authorList>
            <person name="Wiegand S."/>
            <person name="Jogler M."/>
            <person name="Boedeker C."/>
            <person name="Pinto D."/>
            <person name="Vollmers J."/>
            <person name="Rivas-Marin E."/>
            <person name="Kohn T."/>
            <person name="Peeters S.H."/>
            <person name="Heuer A."/>
            <person name="Rast P."/>
            <person name="Oberbeckmann S."/>
            <person name="Bunk B."/>
            <person name="Jeske O."/>
            <person name="Meyerdierks A."/>
            <person name="Storesund J.E."/>
            <person name="Kallscheuer N."/>
            <person name="Luecker S."/>
            <person name="Lage O.M."/>
            <person name="Pohl T."/>
            <person name="Merkel B.J."/>
            <person name="Hornburger P."/>
            <person name="Mueller R.-W."/>
            <person name="Bruemmer F."/>
            <person name="Labrenz M."/>
            <person name="Spormann A.M."/>
            <person name="Op den Camp H."/>
            <person name="Overmann J."/>
            <person name="Amann R."/>
            <person name="Jetten M.S.M."/>
            <person name="Mascher T."/>
            <person name="Medema M.H."/>
            <person name="Devos D.P."/>
            <person name="Kaster A.-K."/>
            <person name="Ovreas L."/>
            <person name="Rohde M."/>
            <person name="Galperin M.Y."/>
            <person name="Jogler C."/>
        </authorList>
    </citation>
    <scope>NUCLEOTIDE SEQUENCE [LARGE SCALE GENOMIC DNA]</scope>
    <source>
        <strain evidence="2 3">CA12</strain>
    </source>
</reference>
<name>A0A517PCK8_9PLAN</name>
<dbReference type="Gene3D" id="2.60.120.10">
    <property type="entry name" value="Jelly Rolls"/>
    <property type="match status" value="1"/>
</dbReference>
<dbReference type="KEGG" id="acaf:CA12_32300"/>
<gene>
    <name evidence="2" type="ORF">CA12_32300</name>
</gene>
<accession>A0A517PCK8</accession>
<dbReference type="EMBL" id="CP036265">
    <property type="protein sequence ID" value="QDT17118.1"/>
    <property type="molecule type" value="Genomic_DNA"/>
</dbReference>
<organism evidence="2 3">
    <name type="scientific">Alienimonas californiensis</name>
    <dbReference type="NCBI Taxonomy" id="2527989"/>
    <lineage>
        <taxon>Bacteria</taxon>
        <taxon>Pseudomonadati</taxon>
        <taxon>Planctomycetota</taxon>
        <taxon>Planctomycetia</taxon>
        <taxon>Planctomycetales</taxon>
        <taxon>Planctomycetaceae</taxon>
        <taxon>Alienimonas</taxon>
    </lineage>
</organism>
<evidence type="ECO:0000259" key="1">
    <source>
        <dbReference type="Pfam" id="PF07883"/>
    </source>
</evidence>
<dbReference type="RefSeq" id="WP_145360021.1">
    <property type="nucleotide sequence ID" value="NZ_CP036265.1"/>
</dbReference>
<dbReference type="AlphaFoldDB" id="A0A517PCK8"/>
<dbReference type="InterPro" id="IPR014710">
    <property type="entry name" value="RmlC-like_jellyroll"/>
</dbReference>
<dbReference type="InterPro" id="IPR013096">
    <property type="entry name" value="Cupin_2"/>
</dbReference>
<dbReference type="OrthoDB" id="882143at2"/>
<sequence>MSASTVSADAAPSGPDGEKLLAAGDKVALRLWDEGPVSGKKPHKNQYETVGYAIEGEATLTLGGSETKLTPGLSWVVPAGAEHFYSVDGHFKAVEATSPPARPR</sequence>